<dbReference type="GO" id="GO:0015976">
    <property type="term" value="P:carbon utilization"/>
    <property type="evidence" value="ECO:0007669"/>
    <property type="project" value="InterPro"/>
</dbReference>
<feature type="binding site" evidence="8">
    <location>
        <position position="165"/>
    </location>
    <ligand>
        <name>Zn(2+)</name>
        <dbReference type="ChEBI" id="CHEBI:29105"/>
    </ligand>
</feature>
<feature type="binding site" evidence="8">
    <location>
        <position position="112"/>
    </location>
    <ligand>
        <name>Zn(2+)</name>
        <dbReference type="ChEBI" id="CHEBI:29105"/>
    </ligand>
</feature>
<dbReference type="PANTHER" id="PTHR11002">
    <property type="entry name" value="CARBONIC ANHYDRASE"/>
    <property type="match status" value="1"/>
</dbReference>
<comment type="function">
    <text evidence="6">Catalyzes the reversible hydration of carbon dioxide to form bicarbonate.</text>
</comment>
<gene>
    <name evidence="11" type="ORF">AOQ72_32460</name>
</gene>
<dbReference type="SUPFAM" id="SSF53056">
    <property type="entry name" value="beta-carbonic anhydrase, cab"/>
    <property type="match status" value="1"/>
</dbReference>
<dbReference type="Pfam" id="PF00484">
    <property type="entry name" value="Pro_CA"/>
    <property type="match status" value="1"/>
</dbReference>
<feature type="transmembrane region" description="Helical" evidence="10">
    <location>
        <begin position="30"/>
        <end position="53"/>
    </location>
</feature>
<evidence type="ECO:0000313" key="11">
    <source>
        <dbReference type="EMBL" id="KRP91240.1"/>
    </source>
</evidence>
<dbReference type="PROSITE" id="PS00705">
    <property type="entry name" value="PROK_CO2_ANHYDRASE_2"/>
    <property type="match status" value="1"/>
</dbReference>
<evidence type="ECO:0000256" key="2">
    <source>
        <dbReference type="ARBA" id="ARBA00012925"/>
    </source>
</evidence>
<dbReference type="AlphaFoldDB" id="A0A0R3C0I0"/>
<dbReference type="Proteomes" id="UP000051380">
    <property type="component" value="Unassembled WGS sequence"/>
</dbReference>
<evidence type="ECO:0000313" key="12">
    <source>
        <dbReference type="Proteomes" id="UP000051380"/>
    </source>
</evidence>
<comment type="cofactor">
    <cofactor evidence="8">
        <name>Zn(2+)</name>
        <dbReference type="ChEBI" id="CHEBI:29105"/>
    </cofactor>
    <text evidence="8">Binds 1 zinc ion per subunit.</text>
</comment>
<evidence type="ECO:0000256" key="4">
    <source>
        <dbReference type="ARBA" id="ARBA00022833"/>
    </source>
</evidence>
<dbReference type="InterPro" id="IPR001765">
    <property type="entry name" value="Carbonic_anhydrase"/>
</dbReference>
<comment type="similarity">
    <text evidence="1 9">Belongs to the beta-class carbonic anhydrase family.</text>
</comment>
<dbReference type="GO" id="GO:0008270">
    <property type="term" value="F:zinc ion binding"/>
    <property type="evidence" value="ECO:0007669"/>
    <property type="project" value="UniProtKB-UniRule"/>
</dbReference>
<dbReference type="FunFam" id="3.40.1050.10:FF:000006">
    <property type="entry name" value="Carbonic anhydrase"/>
    <property type="match status" value="1"/>
</dbReference>
<dbReference type="EC" id="4.2.1.1" evidence="2 9"/>
<accession>A0A0R3C0I0</accession>
<keyword evidence="10" id="KW-0472">Membrane</keyword>
<dbReference type="InterPro" id="IPR006311">
    <property type="entry name" value="TAT_signal"/>
</dbReference>
<organism evidence="11 12">
    <name type="scientific">Bradyrhizobium yuanmingense</name>
    <dbReference type="NCBI Taxonomy" id="108015"/>
    <lineage>
        <taxon>Bacteria</taxon>
        <taxon>Pseudomonadati</taxon>
        <taxon>Pseudomonadota</taxon>
        <taxon>Alphaproteobacteria</taxon>
        <taxon>Hyphomicrobiales</taxon>
        <taxon>Nitrobacteraceae</taxon>
        <taxon>Bradyrhizobium</taxon>
    </lineage>
</organism>
<evidence type="ECO:0000256" key="9">
    <source>
        <dbReference type="RuleBase" id="RU003956"/>
    </source>
</evidence>
<dbReference type="RefSeq" id="WP_036010065.1">
    <property type="nucleotide sequence ID" value="NZ_CP104173.1"/>
</dbReference>
<evidence type="ECO:0000256" key="10">
    <source>
        <dbReference type="SAM" id="Phobius"/>
    </source>
</evidence>
<dbReference type="PANTHER" id="PTHR11002:SF79">
    <property type="entry name" value="CARBONIC ANHYDRASE 2"/>
    <property type="match status" value="1"/>
</dbReference>
<dbReference type="STRING" id="108015.GA0061099_1005453"/>
<dbReference type="InterPro" id="IPR015892">
    <property type="entry name" value="Carbonic_anhydrase_CS"/>
</dbReference>
<evidence type="ECO:0000256" key="3">
    <source>
        <dbReference type="ARBA" id="ARBA00022723"/>
    </source>
</evidence>
<feature type="binding site" evidence="8">
    <location>
        <position position="168"/>
    </location>
    <ligand>
        <name>Zn(2+)</name>
        <dbReference type="ChEBI" id="CHEBI:29105"/>
    </ligand>
</feature>
<evidence type="ECO:0000256" key="7">
    <source>
        <dbReference type="ARBA" id="ARBA00048348"/>
    </source>
</evidence>
<keyword evidence="10" id="KW-0812">Transmembrane</keyword>
<comment type="function">
    <text evidence="9">Reversible hydration of carbon dioxide.</text>
</comment>
<evidence type="ECO:0000256" key="5">
    <source>
        <dbReference type="ARBA" id="ARBA00023239"/>
    </source>
</evidence>
<reference evidence="11 12" key="1">
    <citation type="submission" date="2015-09" db="EMBL/GenBank/DDBJ databases">
        <title>Draft Genome Sequence of the Strain BR 3267 (Bradyrhizobium yuanmingense) recommended as inoculant for cowpea in Brazil.</title>
        <authorList>
            <person name="Simoes-Araujo J.L."/>
            <person name="Zilli J.E."/>
        </authorList>
    </citation>
    <scope>NUCLEOTIDE SEQUENCE [LARGE SCALE GENOMIC DNA]</scope>
    <source>
        <strain evidence="11 12">BR3267</strain>
    </source>
</reference>
<dbReference type="InterPro" id="IPR036874">
    <property type="entry name" value="Carbonic_anhydrase_sf"/>
</dbReference>
<keyword evidence="4 8" id="KW-0862">Zinc</keyword>
<dbReference type="SMART" id="SM00947">
    <property type="entry name" value="Pro_CA"/>
    <property type="match status" value="1"/>
</dbReference>
<evidence type="ECO:0000256" key="8">
    <source>
        <dbReference type="PIRSR" id="PIRSR601765-1"/>
    </source>
</evidence>
<name>A0A0R3C0I0_9BRAD</name>
<dbReference type="EMBL" id="LJYF01000033">
    <property type="protein sequence ID" value="KRP91240.1"/>
    <property type="molecule type" value="Genomic_DNA"/>
</dbReference>
<evidence type="ECO:0000256" key="6">
    <source>
        <dbReference type="ARBA" id="ARBA00024993"/>
    </source>
</evidence>
<dbReference type="Gene3D" id="3.40.1050.10">
    <property type="entry name" value="Carbonic anhydrase"/>
    <property type="match status" value="1"/>
</dbReference>
<evidence type="ECO:0000256" key="1">
    <source>
        <dbReference type="ARBA" id="ARBA00006217"/>
    </source>
</evidence>
<dbReference type="PROSITE" id="PS00704">
    <property type="entry name" value="PROK_CO2_ANHYDRASE_1"/>
    <property type="match status" value="1"/>
</dbReference>
<keyword evidence="3 8" id="KW-0479">Metal-binding</keyword>
<dbReference type="PROSITE" id="PS51318">
    <property type="entry name" value="TAT"/>
    <property type="match status" value="1"/>
</dbReference>
<dbReference type="OrthoDB" id="9797527at2"/>
<keyword evidence="10" id="KW-1133">Transmembrane helix</keyword>
<comment type="catalytic activity">
    <reaction evidence="7 9">
        <text>hydrogencarbonate + H(+) = CO2 + H2O</text>
        <dbReference type="Rhea" id="RHEA:10748"/>
        <dbReference type="ChEBI" id="CHEBI:15377"/>
        <dbReference type="ChEBI" id="CHEBI:15378"/>
        <dbReference type="ChEBI" id="CHEBI:16526"/>
        <dbReference type="ChEBI" id="CHEBI:17544"/>
        <dbReference type="EC" id="4.2.1.1"/>
    </reaction>
</comment>
<proteinExistence type="inferred from homology"/>
<feature type="binding site" evidence="8">
    <location>
        <position position="114"/>
    </location>
    <ligand>
        <name>Zn(2+)</name>
        <dbReference type="ChEBI" id="CHEBI:29105"/>
    </ligand>
</feature>
<comment type="caution">
    <text evidence="11">The sequence shown here is derived from an EMBL/GenBank/DDBJ whole genome shotgun (WGS) entry which is preliminary data.</text>
</comment>
<protein>
    <recommendedName>
        <fullName evidence="2 9">Carbonic anhydrase</fullName>
        <ecNumber evidence="2 9">4.2.1.1</ecNumber>
    </recommendedName>
    <alternativeName>
        <fullName evidence="9">Carbonate dehydratase</fullName>
    </alternativeName>
</protein>
<dbReference type="GO" id="GO:0004089">
    <property type="term" value="F:carbonate dehydratase activity"/>
    <property type="evidence" value="ECO:0007669"/>
    <property type="project" value="UniProtKB-UniRule"/>
</dbReference>
<keyword evidence="5 9" id="KW-0456">Lyase</keyword>
<dbReference type="CDD" id="cd03378">
    <property type="entry name" value="beta_CA_cladeC"/>
    <property type="match status" value="1"/>
</dbReference>
<sequence length="261" mass="27249">MCDKCSDTLHHQSLRQDSLRQDIAPSRRSAMLFGAAAFGMTFAGGAFASGALAKDAKQPPKPQNVLSPDASLKRLMEGNGRYVAGVSRRHDFKHEREALAGGQNPFAAVLSCADSRIAPEYAFDAGRGDLFVCRVAGNFAGTETIASMEYAVAVLNTPLILVLGHDACGAVDATLKAIKDNTSPPGHIPSLVDAIAPAAKAAMQQGGDVLNKAIRQNVVDNIAKLKTAAPILNAAAEQGKLKVVGGIYRLTTGTVDLIAQG</sequence>
<dbReference type="GeneID" id="93177652"/>